<feature type="domain" description="Mos1 transposase HTH" evidence="1">
    <location>
        <begin position="12"/>
        <end position="50"/>
    </location>
</feature>
<dbReference type="EMBL" id="JAANIB010001542">
    <property type="protein sequence ID" value="KAG5343812.1"/>
    <property type="molecule type" value="Genomic_DNA"/>
</dbReference>
<keyword evidence="2" id="KW-0489">Methyltransferase</keyword>
<protein>
    <submittedName>
        <fullName evidence="2">SETMR methyltransferase</fullName>
    </submittedName>
</protein>
<sequence length="251" mass="28924">KRAISILYIDRFLFLDGKTCEEIKTKLDAVYGNSSSSMTTVRYWFNEFKRDRSSVFDEERPDHSADVITEEIVEKVHDMILADRRTKVYEVAEAVGVSYGTAFNILHDNLGIKKLSARWVPRLLTVDNKWMRLSISKHSRIALRIASTFVDKWVDIERLVQSNTPSSLVIQDFVIELVKIHNVHNVKLSLCDMCLHMKSSILYSLCLNLNTCIPIYVIVRSSVSDKFKSNIECELIAYASDHIVCHTLYEK</sequence>
<dbReference type="Proteomes" id="UP000670152">
    <property type="component" value="Unassembled WGS sequence"/>
</dbReference>
<dbReference type="GO" id="GO:0032259">
    <property type="term" value="P:methylation"/>
    <property type="evidence" value="ECO:0007669"/>
    <property type="project" value="UniProtKB-KW"/>
</dbReference>
<dbReference type="AlphaFoldDB" id="A0A836FRX9"/>
<dbReference type="InterPro" id="IPR052709">
    <property type="entry name" value="Transposase-MT_Hybrid"/>
</dbReference>
<evidence type="ECO:0000259" key="1">
    <source>
        <dbReference type="Pfam" id="PF17906"/>
    </source>
</evidence>
<dbReference type="PANTHER" id="PTHR46060">
    <property type="entry name" value="MARINER MOS1 TRANSPOSASE-LIKE PROTEIN"/>
    <property type="match status" value="1"/>
</dbReference>
<dbReference type="InterPro" id="IPR041426">
    <property type="entry name" value="Mos1_HTH"/>
</dbReference>
<proteinExistence type="predicted"/>
<name>A0A836FRX9_9HYME</name>
<evidence type="ECO:0000313" key="3">
    <source>
        <dbReference type="Proteomes" id="UP000670152"/>
    </source>
</evidence>
<accession>A0A836FRX9</accession>
<dbReference type="Pfam" id="PF17906">
    <property type="entry name" value="HTH_48"/>
    <property type="match status" value="1"/>
</dbReference>
<dbReference type="PANTHER" id="PTHR46060:SF1">
    <property type="entry name" value="MARINER MOS1 TRANSPOSASE-LIKE PROTEIN"/>
    <property type="match status" value="1"/>
</dbReference>
<feature type="non-terminal residue" evidence="2">
    <location>
        <position position="1"/>
    </location>
</feature>
<keyword evidence="2" id="KW-0808">Transferase</keyword>
<dbReference type="Gene3D" id="1.10.10.1450">
    <property type="match status" value="1"/>
</dbReference>
<evidence type="ECO:0000313" key="2">
    <source>
        <dbReference type="EMBL" id="KAG5343812.1"/>
    </source>
</evidence>
<organism evidence="2 3">
    <name type="scientific">Acromyrmex heyeri</name>
    <dbReference type="NCBI Taxonomy" id="230685"/>
    <lineage>
        <taxon>Eukaryota</taxon>
        <taxon>Metazoa</taxon>
        <taxon>Ecdysozoa</taxon>
        <taxon>Arthropoda</taxon>
        <taxon>Hexapoda</taxon>
        <taxon>Insecta</taxon>
        <taxon>Pterygota</taxon>
        <taxon>Neoptera</taxon>
        <taxon>Endopterygota</taxon>
        <taxon>Hymenoptera</taxon>
        <taxon>Apocrita</taxon>
        <taxon>Aculeata</taxon>
        <taxon>Formicoidea</taxon>
        <taxon>Formicidae</taxon>
        <taxon>Myrmicinae</taxon>
        <taxon>Acromyrmex</taxon>
    </lineage>
</organism>
<comment type="caution">
    <text evidence="2">The sequence shown here is derived from an EMBL/GenBank/DDBJ whole genome shotgun (WGS) entry which is preliminary data.</text>
</comment>
<gene>
    <name evidence="2" type="primary">Setmar_50</name>
    <name evidence="2" type="ORF">G6Z77_0007461</name>
</gene>
<feature type="non-terminal residue" evidence="2">
    <location>
        <position position="251"/>
    </location>
</feature>
<dbReference type="GO" id="GO:0008168">
    <property type="term" value="F:methyltransferase activity"/>
    <property type="evidence" value="ECO:0007669"/>
    <property type="project" value="UniProtKB-KW"/>
</dbReference>
<keyword evidence="3" id="KW-1185">Reference proteome</keyword>
<dbReference type="OrthoDB" id="7542722at2759"/>
<reference evidence="2 3" key="1">
    <citation type="submission" date="2020-02" db="EMBL/GenBank/DDBJ databases">
        <title>Relaxed selection underlies rapid genomic changes in the transitions from sociality to social parasitism in ants.</title>
        <authorList>
            <person name="Bi X."/>
        </authorList>
    </citation>
    <scope>NUCLEOTIDE SEQUENCE [LARGE SCALE GENOMIC DNA]</scope>
    <source>
        <strain evidence="2">BGI-DK2014b</strain>
        <tissue evidence="2">Whole body</tissue>
    </source>
</reference>